<gene>
    <name evidence="1" type="ORF">CC85DRAFT_287511</name>
</gene>
<dbReference type="Proteomes" id="UP000053611">
    <property type="component" value="Unassembled WGS sequence"/>
</dbReference>
<dbReference type="AlphaFoldDB" id="A0A0J1AYM4"/>
<evidence type="ECO:0000313" key="2">
    <source>
        <dbReference type="Proteomes" id="UP000053611"/>
    </source>
</evidence>
<dbReference type="EMBL" id="KQ087235">
    <property type="protein sequence ID" value="KLT40409.1"/>
    <property type="molecule type" value="Genomic_DNA"/>
</dbReference>
<organism evidence="1 2">
    <name type="scientific">Cutaneotrichosporon oleaginosum</name>
    <dbReference type="NCBI Taxonomy" id="879819"/>
    <lineage>
        <taxon>Eukaryota</taxon>
        <taxon>Fungi</taxon>
        <taxon>Dikarya</taxon>
        <taxon>Basidiomycota</taxon>
        <taxon>Agaricomycotina</taxon>
        <taxon>Tremellomycetes</taxon>
        <taxon>Trichosporonales</taxon>
        <taxon>Trichosporonaceae</taxon>
        <taxon>Cutaneotrichosporon</taxon>
    </lineage>
</organism>
<name>A0A0J1AYM4_9TREE</name>
<sequence>MDHAAFPHIFERILLFSPWSTKLRLRVLSRAIRETLDAELYRHIVVYGSAEHVCLRAPDHPLPPLGEDTRALSRVQVVDWDVPLPHPALSPDDGAAEARAAALRHLAPLLSARPHTVRAADAQLVPLPAPHLILFNDYVSAAGRWLHWGEGLVLLPPGVRKLTLHTRFDPRHPALAGSTWDVPHPVSVNELEELVVIPFPAHDAPRALQRPWQRTPTLGFLDDLFVWGMQLAARGVRVTFVGLDILPPRALMMSPDVGEERERLIVAGLEALRKGGPGRGGEIRRITWVQYRCETDPDEYDLVVVRRPS</sequence>
<proteinExistence type="predicted"/>
<evidence type="ECO:0000313" key="1">
    <source>
        <dbReference type="EMBL" id="KLT40409.1"/>
    </source>
</evidence>
<reference evidence="1 2" key="1">
    <citation type="submission" date="2015-03" db="EMBL/GenBank/DDBJ databases">
        <title>Genomics and transcriptomics of the oil-accumulating basidiomycete yeast T. oleaginosus allow insights into substrate utilization and the diverse evolutionary trajectories of mating systems in fungi.</title>
        <authorList>
            <consortium name="DOE Joint Genome Institute"/>
            <person name="Kourist R."/>
            <person name="Kracht O."/>
            <person name="Bracharz F."/>
            <person name="Lipzen A."/>
            <person name="Nolan M."/>
            <person name="Ohm R."/>
            <person name="Grigoriev I."/>
            <person name="Sun S."/>
            <person name="Heitman J."/>
            <person name="Bruck T."/>
            <person name="Nowrousian M."/>
        </authorList>
    </citation>
    <scope>NUCLEOTIDE SEQUENCE [LARGE SCALE GENOMIC DNA]</scope>
    <source>
        <strain evidence="1 2">IBC0246</strain>
    </source>
</reference>
<protein>
    <submittedName>
        <fullName evidence="1">Uncharacterized protein</fullName>
    </submittedName>
</protein>
<accession>A0A0J1AYM4</accession>
<dbReference type="GeneID" id="28984514"/>
<dbReference type="RefSeq" id="XP_018276900.1">
    <property type="nucleotide sequence ID" value="XM_018423911.1"/>
</dbReference>
<keyword evidence="2" id="KW-1185">Reference proteome</keyword>